<keyword evidence="5" id="KW-1185">Reference proteome</keyword>
<dbReference type="SUPFAM" id="SSF51735">
    <property type="entry name" value="NAD(P)-binding Rossmann-fold domains"/>
    <property type="match status" value="1"/>
</dbReference>
<evidence type="ECO:0000313" key="4">
    <source>
        <dbReference type="EnsemblMetazoa" id="CLYHEMP005638.1"/>
    </source>
</evidence>
<dbReference type="AlphaFoldDB" id="A0A7M5V944"/>
<dbReference type="SUPFAM" id="SSF48179">
    <property type="entry name" value="6-phosphogluconate dehydrogenase C-terminal domain-like"/>
    <property type="match status" value="1"/>
</dbReference>
<dbReference type="PANTHER" id="PTHR38015">
    <property type="entry name" value="BLR6086 PROTEIN"/>
    <property type="match status" value="1"/>
</dbReference>
<dbReference type="GO" id="GO:0051287">
    <property type="term" value="F:NAD binding"/>
    <property type="evidence" value="ECO:0007669"/>
    <property type="project" value="InterPro"/>
</dbReference>
<dbReference type="InterPro" id="IPR011128">
    <property type="entry name" value="G3P_DH_NAD-dep_N"/>
</dbReference>
<keyword evidence="1" id="KW-0560">Oxidoreductase</keyword>
<dbReference type="GO" id="GO:0016616">
    <property type="term" value="F:oxidoreductase activity, acting on the CH-OH group of donors, NAD or NADP as acceptor"/>
    <property type="evidence" value="ECO:0007669"/>
    <property type="project" value="InterPro"/>
</dbReference>
<dbReference type="InterPro" id="IPR008927">
    <property type="entry name" value="6-PGluconate_DH-like_C_sf"/>
</dbReference>
<proteinExistence type="predicted"/>
<protein>
    <submittedName>
        <fullName evidence="4">Uncharacterized protein</fullName>
    </submittedName>
</protein>
<dbReference type="Pfam" id="PF01210">
    <property type="entry name" value="NAD_Gly3P_dh_N"/>
    <property type="match status" value="1"/>
</dbReference>
<sequence length="369" mass="41372">MSTHATNRISILGAGAGGCALAYHLIKTGYEVLLYQDKDHLIKAVESYDGFKSALHGKCKITCFTTSIKQAVQFSEVLILVVPAYGQVNIFQAALPYLTPNHIFLSLPGNFAIFDYLKSIRESNVKIDFPVSHIAGTPIPCTFVESSIIPYACRRVQKNGIFIGAIKQFISVGAYPKSKAESTYERLDAIFESIDVRLEKTNLLATTFYNSNLILHPTIVMYNAGHIKCQNKGFRFYKDGVSPLVCKIFESLDKEMLLLGHSCGFHLESFASYYRRYYGDKNPNNTLSAFFQNAHFLHFVKAPNDLNGRFISEDLQFVLLPLIRYLANRNQVPTPLAESLIVSLQCMLGHNIHPLRELPEDEWAIVAAS</sequence>
<evidence type="ECO:0000256" key="1">
    <source>
        <dbReference type="ARBA" id="ARBA00023002"/>
    </source>
</evidence>
<dbReference type="InterPro" id="IPR013328">
    <property type="entry name" value="6PGD_dom2"/>
</dbReference>
<feature type="domain" description="Glycerol-3-phosphate dehydrogenase NAD-dependent N-terminal" evidence="2">
    <location>
        <begin position="9"/>
        <end position="107"/>
    </location>
</feature>
<dbReference type="OrthoDB" id="4394513at2759"/>
<name>A0A7M5V944_9CNID</name>
<dbReference type="GO" id="GO:0046168">
    <property type="term" value="P:glycerol-3-phosphate catabolic process"/>
    <property type="evidence" value="ECO:0007669"/>
    <property type="project" value="InterPro"/>
</dbReference>
<accession>A0A7M5V944</accession>
<evidence type="ECO:0000259" key="3">
    <source>
        <dbReference type="Pfam" id="PF02317"/>
    </source>
</evidence>
<dbReference type="EnsemblMetazoa" id="CLYHEMT005638.1">
    <property type="protein sequence ID" value="CLYHEMP005638.1"/>
    <property type="gene ID" value="CLYHEMG005638"/>
</dbReference>
<dbReference type="InterPro" id="IPR051729">
    <property type="entry name" value="Opine/Lysopine_DH"/>
</dbReference>
<dbReference type="GeneID" id="136807864"/>
<dbReference type="InterPro" id="IPR036291">
    <property type="entry name" value="NAD(P)-bd_dom_sf"/>
</dbReference>
<dbReference type="Proteomes" id="UP000594262">
    <property type="component" value="Unplaced"/>
</dbReference>
<dbReference type="RefSeq" id="XP_066920583.1">
    <property type="nucleotide sequence ID" value="XM_067064482.1"/>
</dbReference>
<evidence type="ECO:0000259" key="2">
    <source>
        <dbReference type="Pfam" id="PF01210"/>
    </source>
</evidence>
<dbReference type="Gene3D" id="1.10.1040.10">
    <property type="entry name" value="N-(1-d-carboxylethyl)-l-norvaline Dehydrogenase, domain 2"/>
    <property type="match status" value="1"/>
</dbReference>
<feature type="domain" description="Opine dehydrogenase" evidence="3">
    <location>
        <begin position="201"/>
        <end position="344"/>
    </location>
</feature>
<organism evidence="4 5">
    <name type="scientific">Clytia hemisphaerica</name>
    <dbReference type="NCBI Taxonomy" id="252671"/>
    <lineage>
        <taxon>Eukaryota</taxon>
        <taxon>Metazoa</taxon>
        <taxon>Cnidaria</taxon>
        <taxon>Hydrozoa</taxon>
        <taxon>Hydroidolina</taxon>
        <taxon>Leptothecata</taxon>
        <taxon>Obeliida</taxon>
        <taxon>Clytiidae</taxon>
        <taxon>Clytia</taxon>
    </lineage>
</organism>
<dbReference type="Gene3D" id="3.40.50.720">
    <property type="entry name" value="NAD(P)-binding Rossmann-like Domain"/>
    <property type="match status" value="1"/>
</dbReference>
<dbReference type="InterPro" id="IPR003421">
    <property type="entry name" value="Opine_DH"/>
</dbReference>
<dbReference type="Pfam" id="PF02317">
    <property type="entry name" value="Octopine_DH"/>
    <property type="match status" value="1"/>
</dbReference>
<reference evidence="4" key="1">
    <citation type="submission" date="2021-01" db="UniProtKB">
        <authorList>
            <consortium name="EnsemblMetazoa"/>
        </authorList>
    </citation>
    <scope>IDENTIFICATION</scope>
</reference>
<evidence type="ECO:0000313" key="5">
    <source>
        <dbReference type="Proteomes" id="UP000594262"/>
    </source>
</evidence>
<dbReference type="PANTHER" id="PTHR38015:SF1">
    <property type="entry name" value="OPINE DEHYDROGENASE DOMAIN-CONTAINING PROTEIN"/>
    <property type="match status" value="1"/>
</dbReference>